<comment type="caution">
    <text evidence="18">The sequence shown here is derived from an EMBL/GenBank/DDBJ whole genome shotgun (WGS) entry which is preliminary data.</text>
</comment>
<evidence type="ECO:0000256" key="9">
    <source>
        <dbReference type="ARBA" id="ARBA00022989"/>
    </source>
</evidence>
<organism evidence="18 19">
    <name type="scientific">Monascus purpureus</name>
    <name type="common">Red mold</name>
    <name type="synonym">Monascus anka</name>
    <dbReference type="NCBI Taxonomy" id="5098"/>
    <lineage>
        <taxon>Eukaryota</taxon>
        <taxon>Fungi</taxon>
        <taxon>Dikarya</taxon>
        <taxon>Ascomycota</taxon>
        <taxon>Pezizomycotina</taxon>
        <taxon>Eurotiomycetes</taxon>
        <taxon>Eurotiomycetidae</taxon>
        <taxon>Eurotiales</taxon>
        <taxon>Aspergillaceae</taxon>
        <taxon>Monascus</taxon>
    </lineage>
</organism>
<keyword evidence="14" id="KW-0479">Metal-binding</keyword>
<dbReference type="InterPro" id="IPR008427">
    <property type="entry name" value="Extracellular_membr_CFEM_dom"/>
</dbReference>
<keyword evidence="10 16" id="KW-0472">Membrane</keyword>
<keyword evidence="12" id="KW-0449">Lipoprotein</keyword>
<keyword evidence="11 14" id="KW-1015">Disulfide bond</keyword>
<dbReference type="PANTHER" id="PTHR33048">
    <property type="entry name" value="PTH11-LIKE INTEGRAL MEMBRANE PROTEIN (AFU_ORTHOLOGUE AFUA_5G11245)"/>
    <property type="match status" value="1"/>
</dbReference>
<evidence type="ECO:0000256" key="16">
    <source>
        <dbReference type="SAM" id="Phobius"/>
    </source>
</evidence>
<accession>A0A507QQN7</accession>
<dbReference type="InterPro" id="IPR052337">
    <property type="entry name" value="SAT4-like"/>
</dbReference>
<evidence type="ECO:0000256" key="14">
    <source>
        <dbReference type="PROSITE-ProRule" id="PRU01356"/>
    </source>
</evidence>
<evidence type="ECO:0000256" key="8">
    <source>
        <dbReference type="ARBA" id="ARBA00022729"/>
    </source>
</evidence>
<protein>
    <recommendedName>
        <fullName evidence="17">CFEM domain-containing protein</fullName>
    </recommendedName>
</protein>
<dbReference type="GO" id="GO:0005576">
    <property type="term" value="C:extracellular region"/>
    <property type="evidence" value="ECO:0007669"/>
    <property type="project" value="UniProtKB-SubCell"/>
</dbReference>
<evidence type="ECO:0000256" key="13">
    <source>
        <dbReference type="ARBA" id="ARBA00038359"/>
    </source>
</evidence>
<feature type="disulfide bond" evidence="14">
    <location>
        <begin position="8"/>
        <end position="39"/>
    </location>
</feature>
<keyword evidence="5" id="KW-0964">Secreted</keyword>
<evidence type="ECO:0000313" key="19">
    <source>
        <dbReference type="Proteomes" id="UP000319663"/>
    </source>
</evidence>
<keyword evidence="6" id="KW-0336">GPI-anchor</keyword>
<evidence type="ECO:0000256" key="10">
    <source>
        <dbReference type="ARBA" id="ARBA00023136"/>
    </source>
</evidence>
<feature type="compositionally biased region" description="Polar residues" evidence="15">
    <location>
        <begin position="339"/>
        <end position="370"/>
    </location>
</feature>
<dbReference type="EMBL" id="VIFY01000096">
    <property type="protein sequence ID" value="TQB70760.1"/>
    <property type="molecule type" value="Genomic_DNA"/>
</dbReference>
<evidence type="ECO:0000256" key="4">
    <source>
        <dbReference type="ARBA" id="ARBA00010031"/>
    </source>
</evidence>
<keyword evidence="9 16" id="KW-1133">Transmembrane helix</keyword>
<comment type="similarity">
    <text evidence="13">Belongs to the SAT4 family.</text>
</comment>
<dbReference type="SMART" id="SM00747">
    <property type="entry name" value="CFEM"/>
    <property type="match status" value="1"/>
</dbReference>
<name>A0A507QQN7_MONPU</name>
<feature type="disulfide bond" evidence="14">
    <location>
        <begin position="18"/>
        <end position="25"/>
    </location>
</feature>
<evidence type="ECO:0000256" key="5">
    <source>
        <dbReference type="ARBA" id="ARBA00022525"/>
    </source>
</evidence>
<feature type="transmembrane region" description="Helical" evidence="16">
    <location>
        <begin position="264"/>
        <end position="282"/>
    </location>
</feature>
<feature type="transmembrane region" description="Helical" evidence="16">
    <location>
        <begin position="73"/>
        <end position="91"/>
    </location>
</feature>
<comment type="subcellular location">
    <subcellularLocation>
        <location evidence="2">Membrane</location>
        <topology evidence="2">Lipid-anchor</topology>
        <topology evidence="2">GPI-anchor</topology>
    </subcellularLocation>
    <subcellularLocation>
        <location evidence="1">Membrane</location>
        <topology evidence="1">Multi-pass membrane protein</topology>
    </subcellularLocation>
    <subcellularLocation>
        <location evidence="3">Secreted</location>
    </subcellularLocation>
</comment>
<evidence type="ECO:0000256" key="15">
    <source>
        <dbReference type="SAM" id="MobiDB-lite"/>
    </source>
</evidence>
<evidence type="ECO:0000256" key="6">
    <source>
        <dbReference type="ARBA" id="ARBA00022622"/>
    </source>
</evidence>
<evidence type="ECO:0000256" key="11">
    <source>
        <dbReference type="ARBA" id="ARBA00023157"/>
    </source>
</evidence>
<dbReference type="Pfam" id="PF05730">
    <property type="entry name" value="CFEM"/>
    <property type="match status" value="1"/>
</dbReference>
<keyword evidence="8" id="KW-0732">Signal</keyword>
<dbReference type="InterPro" id="IPR049326">
    <property type="entry name" value="Rhodopsin_dom_fungi"/>
</dbReference>
<dbReference type="AlphaFoldDB" id="A0A507QQN7"/>
<evidence type="ECO:0000256" key="7">
    <source>
        <dbReference type="ARBA" id="ARBA00022692"/>
    </source>
</evidence>
<feature type="transmembrane region" description="Helical" evidence="16">
    <location>
        <begin position="302"/>
        <end position="323"/>
    </location>
</feature>
<dbReference type="Proteomes" id="UP000319663">
    <property type="component" value="Unassembled WGS sequence"/>
</dbReference>
<dbReference type="Pfam" id="PF20684">
    <property type="entry name" value="Fung_rhodopsin"/>
    <property type="match status" value="1"/>
</dbReference>
<evidence type="ECO:0000256" key="1">
    <source>
        <dbReference type="ARBA" id="ARBA00004141"/>
    </source>
</evidence>
<feature type="domain" description="CFEM" evidence="17">
    <location>
        <begin position="1"/>
        <end position="88"/>
    </location>
</feature>
<sequence length="408" mass="45527">MPSCAAKCLVETIPQSNCSLTDTACICSNKELQDNVSSCVLQNCSVRESLTTKNITATQCHQPVRNKGNFVSVTAYALGALSLLAYGLRIASRFSQSLNSFGWDDLFITLAVAADIPLIVIAPLSVHAGLGRDTWAVPFQDITHMLYLYGWDEVIYFFIIPTTKISILCFYLRIFPQRPFRTAVFIVIGLNVGYFVTFFFTTIFQCRPVHGAWTRWDDSFHGHCSAVNAQGWVTAALNLALDIATLGLPLRPLAKLSLSLRRKLMVMFMFSLGFFVTIISILRLKSLVALANTQNPTWDYVWIAFWTCLEIEVGIICACLPAIRSLLIRMMPDLFRSSLSGSSKTPQIYYSSNPRGPGNTRRTSYTQHGRTGSRLDGMMSQRPKVDSSSDFIPLVDLENVRTGEFSRT</sequence>
<evidence type="ECO:0000259" key="17">
    <source>
        <dbReference type="PROSITE" id="PS52012"/>
    </source>
</evidence>
<dbReference type="STRING" id="5098.A0A507QQN7"/>
<feature type="transmembrane region" description="Helical" evidence="16">
    <location>
        <begin position="154"/>
        <end position="172"/>
    </location>
</feature>
<dbReference type="GO" id="GO:0046872">
    <property type="term" value="F:metal ion binding"/>
    <property type="evidence" value="ECO:0007669"/>
    <property type="project" value="UniProtKB-UniRule"/>
</dbReference>
<feature type="disulfide bond" evidence="14">
    <location>
        <begin position="27"/>
        <end position="60"/>
    </location>
</feature>
<gene>
    <name evidence="18" type="ORF">MPDQ_008107</name>
</gene>
<keyword evidence="14" id="KW-0408">Iron</keyword>
<evidence type="ECO:0000256" key="2">
    <source>
        <dbReference type="ARBA" id="ARBA00004589"/>
    </source>
</evidence>
<feature type="binding site" description="axial binding residue" evidence="14">
    <location>
        <position position="22"/>
    </location>
    <ligand>
        <name>heme</name>
        <dbReference type="ChEBI" id="CHEBI:30413"/>
    </ligand>
    <ligandPart>
        <name>Fe</name>
        <dbReference type="ChEBI" id="CHEBI:18248"/>
    </ligandPart>
</feature>
<feature type="region of interest" description="Disordered" evidence="15">
    <location>
        <begin position="339"/>
        <end position="387"/>
    </location>
</feature>
<comment type="similarity">
    <text evidence="4">Belongs to the RBT5 family.</text>
</comment>
<keyword evidence="6" id="KW-0325">Glycoprotein</keyword>
<dbReference type="PANTHER" id="PTHR33048:SF160">
    <property type="entry name" value="SAT4 FAMILY MEMBRANE PROTEIN"/>
    <property type="match status" value="1"/>
</dbReference>
<feature type="transmembrane region" description="Helical" evidence="16">
    <location>
        <begin position="184"/>
        <end position="204"/>
    </location>
</feature>
<feature type="disulfide bond" evidence="14">
    <location>
        <begin position="4"/>
        <end position="44"/>
    </location>
</feature>
<dbReference type="PROSITE" id="PS52012">
    <property type="entry name" value="CFEM"/>
    <property type="match status" value="1"/>
</dbReference>
<evidence type="ECO:0000256" key="12">
    <source>
        <dbReference type="ARBA" id="ARBA00023288"/>
    </source>
</evidence>
<keyword evidence="14" id="KW-0349">Heme</keyword>
<keyword evidence="19" id="KW-1185">Reference proteome</keyword>
<proteinExistence type="inferred from homology"/>
<dbReference type="GO" id="GO:0098552">
    <property type="term" value="C:side of membrane"/>
    <property type="evidence" value="ECO:0007669"/>
    <property type="project" value="UniProtKB-KW"/>
</dbReference>
<evidence type="ECO:0000256" key="3">
    <source>
        <dbReference type="ARBA" id="ARBA00004613"/>
    </source>
</evidence>
<reference evidence="18 19" key="1">
    <citation type="submission" date="2019-06" db="EMBL/GenBank/DDBJ databases">
        <title>Wine fermentation using esterase from Monascus purpureus.</title>
        <authorList>
            <person name="Geng C."/>
            <person name="Zhang Y."/>
        </authorList>
    </citation>
    <scope>NUCLEOTIDE SEQUENCE [LARGE SCALE GENOMIC DNA]</scope>
    <source>
        <strain evidence="18">HQ1</strain>
    </source>
</reference>
<keyword evidence="7 16" id="KW-0812">Transmembrane</keyword>
<evidence type="ECO:0000313" key="18">
    <source>
        <dbReference type="EMBL" id="TQB70760.1"/>
    </source>
</evidence>
<feature type="transmembrane region" description="Helical" evidence="16">
    <location>
        <begin position="103"/>
        <end position="126"/>
    </location>
</feature>